<keyword evidence="2" id="KW-1185">Reference proteome</keyword>
<dbReference type="Proteomes" id="UP001057402">
    <property type="component" value="Chromosome 8"/>
</dbReference>
<dbReference type="EMBL" id="CM042887">
    <property type="protein sequence ID" value="KAI4330408.1"/>
    <property type="molecule type" value="Genomic_DNA"/>
</dbReference>
<evidence type="ECO:0000313" key="1">
    <source>
        <dbReference type="EMBL" id="KAI4330408.1"/>
    </source>
</evidence>
<protein>
    <submittedName>
        <fullName evidence="1">Uncharacterized protein</fullName>
    </submittedName>
</protein>
<accession>A0ACB9N341</accession>
<evidence type="ECO:0000313" key="2">
    <source>
        <dbReference type="Proteomes" id="UP001057402"/>
    </source>
</evidence>
<comment type="caution">
    <text evidence="1">The sequence shown here is derived from an EMBL/GenBank/DDBJ whole genome shotgun (WGS) entry which is preliminary data.</text>
</comment>
<gene>
    <name evidence="1" type="ORF">MLD38_028698</name>
</gene>
<reference evidence="2" key="1">
    <citation type="journal article" date="2023" name="Front. Plant Sci.">
        <title>Chromosomal-level genome assembly of Melastoma candidum provides insights into trichome evolution.</title>
        <authorList>
            <person name="Zhong Y."/>
            <person name="Wu W."/>
            <person name="Sun C."/>
            <person name="Zou P."/>
            <person name="Liu Y."/>
            <person name="Dai S."/>
            <person name="Zhou R."/>
        </authorList>
    </citation>
    <scope>NUCLEOTIDE SEQUENCE [LARGE SCALE GENOMIC DNA]</scope>
</reference>
<proteinExistence type="predicted"/>
<name>A0ACB9N341_9MYRT</name>
<organism evidence="1 2">
    <name type="scientific">Melastoma candidum</name>
    <dbReference type="NCBI Taxonomy" id="119954"/>
    <lineage>
        <taxon>Eukaryota</taxon>
        <taxon>Viridiplantae</taxon>
        <taxon>Streptophyta</taxon>
        <taxon>Embryophyta</taxon>
        <taxon>Tracheophyta</taxon>
        <taxon>Spermatophyta</taxon>
        <taxon>Magnoliopsida</taxon>
        <taxon>eudicotyledons</taxon>
        <taxon>Gunneridae</taxon>
        <taxon>Pentapetalae</taxon>
        <taxon>rosids</taxon>
        <taxon>malvids</taxon>
        <taxon>Myrtales</taxon>
        <taxon>Melastomataceae</taxon>
        <taxon>Melastomatoideae</taxon>
        <taxon>Melastomateae</taxon>
        <taxon>Melastoma</taxon>
    </lineage>
</organism>
<sequence>MHVLYEICPYWKFAYTSANAILKEAMEDKPRVHIVDFQIAQGSQWVPFIQSLARRPGVPPFLCITGIDDRSRYMLGEVG</sequence>